<dbReference type="PRINTS" id="PR00035">
    <property type="entry name" value="HTHGNTR"/>
</dbReference>
<reference evidence="5 6" key="1">
    <citation type="submission" date="2019-01" db="EMBL/GenBank/DDBJ databases">
        <title>Leucobacter muris sp. nov. isolated from the nose of a laboratory mouse.</title>
        <authorList>
            <person name="Benga L."/>
            <person name="Sproeer C."/>
            <person name="Schumann P."/>
            <person name="Verbarg S."/>
            <person name="Bunk B."/>
            <person name="Engelhardt E."/>
            <person name="Benten P.M."/>
            <person name="Sager M."/>
        </authorList>
    </citation>
    <scope>NUCLEOTIDE SEQUENCE [LARGE SCALE GENOMIC DNA]</scope>
    <source>
        <strain evidence="5 6">DSM 101948</strain>
    </source>
</reference>
<dbReference type="PROSITE" id="PS50949">
    <property type="entry name" value="HTH_GNTR"/>
    <property type="match status" value="1"/>
</dbReference>
<dbReference type="InterPro" id="IPR008920">
    <property type="entry name" value="TF_FadR/GntR_C"/>
</dbReference>
<keyword evidence="3" id="KW-0804">Transcription</keyword>
<dbReference type="PANTHER" id="PTHR43537">
    <property type="entry name" value="TRANSCRIPTIONAL REGULATOR, GNTR FAMILY"/>
    <property type="match status" value="1"/>
</dbReference>
<protein>
    <submittedName>
        <fullName evidence="5">FadR family transcriptional regulator</fullName>
    </submittedName>
</protein>
<keyword evidence="2" id="KW-0238">DNA-binding</keyword>
<dbReference type="Pfam" id="PF07729">
    <property type="entry name" value="FCD"/>
    <property type="match status" value="1"/>
</dbReference>
<accession>A0ABX5QD70</accession>
<dbReference type="EMBL" id="CP035037">
    <property type="protein sequence ID" value="QAB17014.1"/>
    <property type="molecule type" value="Genomic_DNA"/>
</dbReference>
<dbReference type="InterPro" id="IPR011711">
    <property type="entry name" value="GntR_C"/>
</dbReference>
<dbReference type="InterPro" id="IPR036390">
    <property type="entry name" value="WH_DNA-bd_sf"/>
</dbReference>
<dbReference type="InterPro" id="IPR036388">
    <property type="entry name" value="WH-like_DNA-bd_sf"/>
</dbReference>
<dbReference type="SUPFAM" id="SSF48008">
    <property type="entry name" value="GntR ligand-binding domain-like"/>
    <property type="match status" value="1"/>
</dbReference>
<dbReference type="Gene3D" id="1.10.10.10">
    <property type="entry name" value="Winged helix-like DNA-binding domain superfamily/Winged helix DNA-binding domain"/>
    <property type="match status" value="1"/>
</dbReference>
<dbReference type="CDD" id="cd07377">
    <property type="entry name" value="WHTH_GntR"/>
    <property type="match status" value="1"/>
</dbReference>
<dbReference type="PANTHER" id="PTHR43537:SF5">
    <property type="entry name" value="UXU OPERON TRANSCRIPTIONAL REGULATOR"/>
    <property type="match status" value="1"/>
</dbReference>
<proteinExistence type="predicted"/>
<dbReference type="Gene3D" id="1.20.120.530">
    <property type="entry name" value="GntR ligand-binding domain-like"/>
    <property type="match status" value="1"/>
</dbReference>
<organism evidence="5 6">
    <name type="scientific">Leucobacter muris</name>
    <dbReference type="NCBI Taxonomy" id="1935379"/>
    <lineage>
        <taxon>Bacteria</taxon>
        <taxon>Bacillati</taxon>
        <taxon>Actinomycetota</taxon>
        <taxon>Actinomycetes</taxon>
        <taxon>Micrococcales</taxon>
        <taxon>Microbacteriaceae</taxon>
        <taxon>Leucobacter</taxon>
    </lineage>
</organism>
<name>A0ABX5QD70_9MICO</name>
<evidence type="ECO:0000256" key="1">
    <source>
        <dbReference type="ARBA" id="ARBA00023015"/>
    </source>
</evidence>
<dbReference type="RefSeq" id="WP_017882913.1">
    <property type="nucleotide sequence ID" value="NZ_CP035037.1"/>
</dbReference>
<evidence type="ECO:0000256" key="3">
    <source>
        <dbReference type="ARBA" id="ARBA00023163"/>
    </source>
</evidence>
<dbReference type="SUPFAM" id="SSF46785">
    <property type="entry name" value="Winged helix' DNA-binding domain"/>
    <property type="match status" value="1"/>
</dbReference>
<dbReference type="Pfam" id="PF00392">
    <property type="entry name" value="GntR"/>
    <property type="match status" value="1"/>
</dbReference>
<evidence type="ECO:0000313" key="5">
    <source>
        <dbReference type="EMBL" id="QAB17014.1"/>
    </source>
</evidence>
<evidence type="ECO:0000313" key="6">
    <source>
        <dbReference type="Proteomes" id="UP000285768"/>
    </source>
</evidence>
<dbReference type="Proteomes" id="UP000285768">
    <property type="component" value="Chromosome"/>
</dbReference>
<dbReference type="SMART" id="SM00345">
    <property type="entry name" value="HTH_GNTR"/>
    <property type="match status" value="1"/>
</dbReference>
<dbReference type="InterPro" id="IPR000524">
    <property type="entry name" value="Tscrpt_reg_HTH_GntR"/>
</dbReference>
<sequence length="253" mass="27589">MTSSHSFTAASPVYTYQRIVEQIEHAILSGEFPVGSQLPSERDLMGQFGVSRPTVREALRVLQSMGLLEPRPGTRGGPVVLAPSPDTLGRSFRTMLGTASLDLAELLQYRIILDGSASELAAIRHTDAELELMREAIDRMRDAADADAPDFADADLAFHERVWEASGNQILALSGHAVWGALRGLLQRDAERSPGDNSVKLESVRIDSGLFEAIERRDAAEAGRIARTALADRFSSMLSEADQQSLERFLGRA</sequence>
<evidence type="ECO:0000256" key="2">
    <source>
        <dbReference type="ARBA" id="ARBA00023125"/>
    </source>
</evidence>
<dbReference type="SMART" id="SM00895">
    <property type="entry name" value="FCD"/>
    <property type="match status" value="1"/>
</dbReference>
<feature type="domain" description="HTH gntR-type" evidence="4">
    <location>
        <begin position="13"/>
        <end position="83"/>
    </location>
</feature>
<keyword evidence="1" id="KW-0805">Transcription regulation</keyword>
<gene>
    <name evidence="5" type="ORF">Leucomu_02965</name>
</gene>
<evidence type="ECO:0000259" key="4">
    <source>
        <dbReference type="PROSITE" id="PS50949"/>
    </source>
</evidence>
<keyword evidence="6" id="KW-1185">Reference proteome</keyword>